<dbReference type="EMBL" id="JX649879">
    <property type="protein sequence ID" value="AGC71655.1"/>
    <property type="molecule type" value="Genomic_DNA"/>
</dbReference>
<comment type="catalytic activity">
    <reaction evidence="11 15">
        <text>N(6)-[(R)-dihydrolipoyl]-L-lysyl-[protein] + NAD(+) = N(6)-[(R)-lipoyl]-L-lysyl-[protein] + NADH + H(+)</text>
        <dbReference type="Rhea" id="RHEA:15045"/>
        <dbReference type="Rhea" id="RHEA-COMP:10474"/>
        <dbReference type="Rhea" id="RHEA-COMP:10475"/>
        <dbReference type="ChEBI" id="CHEBI:15378"/>
        <dbReference type="ChEBI" id="CHEBI:57540"/>
        <dbReference type="ChEBI" id="CHEBI:57945"/>
        <dbReference type="ChEBI" id="CHEBI:83099"/>
        <dbReference type="ChEBI" id="CHEBI:83100"/>
        <dbReference type="EC" id="1.8.1.4"/>
    </reaction>
</comment>
<protein>
    <recommendedName>
        <fullName evidence="3 15">Dihydrolipoyl dehydrogenase</fullName>
        <ecNumber evidence="3 15">1.8.1.4</ecNumber>
    </recommendedName>
</protein>
<evidence type="ECO:0000256" key="4">
    <source>
        <dbReference type="ARBA" id="ARBA00022490"/>
    </source>
</evidence>
<dbReference type="InterPro" id="IPR023753">
    <property type="entry name" value="FAD/NAD-binding_dom"/>
</dbReference>
<dbReference type="PANTHER" id="PTHR22912">
    <property type="entry name" value="DISULFIDE OXIDOREDUCTASE"/>
    <property type="match status" value="1"/>
</dbReference>
<reference evidence="18" key="1">
    <citation type="submission" date="2012-09" db="EMBL/GenBank/DDBJ databases">
        <title>Metagenomic Characterization of a Microbial Community in Wastewater Detects High Levels of Antibiotic Resistance.</title>
        <authorList>
            <person name="Abrams M."/>
            <person name="Caldwell A."/>
            <person name="Vandaei E."/>
            <person name="Lee W."/>
            <person name="Perrott J."/>
            <person name="Khan S.Y."/>
            <person name="Ta J."/>
            <person name="Romero D."/>
            <person name="Nguyen V."/>
            <person name="Pourmand N."/>
            <person name="Ouverney C.C."/>
        </authorList>
    </citation>
    <scope>NUCLEOTIDE SEQUENCE</scope>
</reference>
<dbReference type="FunFam" id="3.30.390.30:FF:000001">
    <property type="entry name" value="Dihydrolipoyl dehydrogenase"/>
    <property type="match status" value="1"/>
</dbReference>
<dbReference type="InterPro" id="IPR016156">
    <property type="entry name" value="FAD/NAD-linked_Rdtase_dimer_sf"/>
</dbReference>
<evidence type="ECO:0000259" key="17">
    <source>
        <dbReference type="Pfam" id="PF07992"/>
    </source>
</evidence>
<comment type="cofactor">
    <cofactor evidence="13 15">
        <name>FAD</name>
        <dbReference type="ChEBI" id="CHEBI:57692"/>
    </cofactor>
    <text evidence="13 15">Binds 1 FAD per subunit.</text>
</comment>
<evidence type="ECO:0000256" key="2">
    <source>
        <dbReference type="ARBA" id="ARBA00007532"/>
    </source>
</evidence>
<dbReference type="SUPFAM" id="SSF55424">
    <property type="entry name" value="FAD/NAD-linked reductases, dimerisation (C-terminal) domain"/>
    <property type="match status" value="1"/>
</dbReference>
<evidence type="ECO:0000256" key="15">
    <source>
        <dbReference type="RuleBase" id="RU003692"/>
    </source>
</evidence>
<dbReference type="InterPro" id="IPR006258">
    <property type="entry name" value="Lipoamide_DH"/>
</dbReference>
<dbReference type="SUPFAM" id="SSF51905">
    <property type="entry name" value="FAD/NAD(P)-binding domain"/>
    <property type="match status" value="1"/>
</dbReference>
<dbReference type="GO" id="GO:0050660">
    <property type="term" value="F:flavin adenine dinucleotide binding"/>
    <property type="evidence" value="ECO:0007669"/>
    <property type="project" value="InterPro"/>
</dbReference>
<comment type="similarity">
    <text evidence="2 15">Belongs to the class-I pyridine nucleotide-disulfide oxidoreductase family.</text>
</comment>
<evidence type="ECO:0000256" key="12">
    <source>
        <dbReference type="PIRSR" id="PIRSR000350-2"/>
    </source>
</evidence>
<evidence type="ECO:0000256" key="10">
    <source>
        <dbReference type="ARBA" id="ARBA00023284"/>
    </source>
</evidence>
<dbReference type="PRINTS" id="PR00368">
    <property type="entry name" value="FADPNR"/>
</dbReference>
<feature type="binding site" evidence="13">
    <location>
        <begin position="188"/>
        <end position="195"/>
    </location>
    <ligand>
        <name>NAD(+)</name>
        <dbReference type="ChEBI" id="CHEBI:57540"/>
    </ligand>
</feature>
<dbReference type="InterPro" id="IPR001100">
    <property type="entry name" value="Pyr_nuc-diS_OxRdtase"/>
</dbReference>
<dbReference type="GO" id="GO:0004148">
    <property type="term" value="F:dihydrolipoyl dehydrogenase (NADH) activity"/>
    <property type="evidence" value="ECO:0007669"/>
    <property type="project" value="UniProtKB-EC"/>
</dbReference>
<evidence type="ECO:0000256" key="1">
    <source>
        <dbReference type="ARBA" id="ARBA00004496"/>
    </source>
</evidence>
<feature type="domain" description="Pyridine nucleotide-disulphide oxidoreductase dimerisation" evidence="16">
    <location>
        <begin position="363"/>
        <end position="469"/>
    </location>
</feature>
<evidence type="ECO:0000259" key="16">
    <source>
        <dbReference type="Pfam" id="PF02852"/>
    </source>
</evidence>
<dbReference type="PIRSF" id="PIRSF000350">
    <property type="entry name" value="Mercury_reductase_MerA"/>
    <property type="match status" value="1"/>
</dbReference>
<evidence type="ECO:0000256" key="3">
    <source>
        <dbReference type="ARBA" id="ARBA00012608"/>
    </source>
</evidence>
<feature type="binding site" evidence="13">
    <location>
        <position position="279"/>
    </location>
    <ligand>
        <name>NAD(+)</name>
        <dbReference type="ChEBI" id="CHEBI:57540"/>
    </ligand>
</feature>
<feature type="active site" description="Proton acceptor" evidence="12">
    <location>
        <position position="461"/>
    </location>
</feature>
<evidence type="ECO:0000256" key="5">
    <source>
        <dbReference type="ARBA" id="ARBA00022630"/>
    </source>
</evidence>
<keyword evidence="5 15" id="KW-0285">Flavoprotein</keyword>
<dbReference type="GO" id="GO:0005737">
    <property type="term" value="C:cytoplasm"/>
    <property type="evidence" value="ECO:0007669"/>
    <property type="project" value="UniProtKB-SubCell"/>
</dbReference>
<comment type="miscellaneous">
    <text evidence="15">The active site is a redox-active disulfide bond.</text>
</comment>
<dbReference type="GO" id="GO:0006103">
    <property type="term" value="P:2-oxoglutarate metabolic process"/>
    <property type="evidence" value="ECO:0007669"/>
    <property type="project" value="TreeGrafter"/>
</dbReference>
<evidence type="ECO:0000256" key="9">
    <source>
        <dbReference type="ARBA" id="ARBA00023157"/>
    </source>
</evidence>
<keyword evidence="13" id="KW-0547">Nucleotide-binding</keyword>
<name>L7VZQ3_9BACT</name>
<keyword evidence="4" id="KW-0963">Cytoplasm</keyword>
<dbReference type="InterPro" id="IPR050151">
    <property type="entry name" value="Class-I_Pyr_Nuc-Dis_Oxidored"/>
</dbReference>
<dbReference type="NCBIfam" id="TIGR01350">
    <property type="entry name" value="lipoamide_DH"/>
    <property type="match status" value="1"/>
</dbReference>
<comment type="subcellular location">
    <subcellularLocation>
        <location evidence="1">Cytoplasm</location>
    </subcellularLocation>
</comment>
<keyword evidence="9" id="KW-1015">Disulfide bond</keyword>
<dbReference type="Pfam" id="PF07992">
    <property type="entry name" value="Pyr_redox_2"/>
    <property type="match status" value="1"/>
</dbReference>
<evidence type="ECO:0000256" key="8">
    <source>
        <dbReference type="ARBA" id="ARBA00023027"/>
    </source>
</evidence>
<dbReference type="Gene3D" id="3.30.390.30">
    <property type="match status" value="1"/>
</dbReference>
<evidence type="ECO:0000313" key="18">
    <source>
        <dbReference type="EMBL" id="AGC71655.1"/>
    </source>
</evidence>
<dbReference type="InterPro" id="IPR012999">
    <property type="entry name" value="Pyr_OxRdtase_I_AS"/>
</dbReference>
<dbReference type="PRINTS" id="PR00411">
    <property type="entry name" value="PNDRDTASEI"/>
</dbReference>
<evidence type="ECO:0000256" key="7">
    <source>
        <dbReference type="ARBA" id="ARBA00023002"/>
    </source>
</evidence>
<keyword evidence="8 13" id="KW-0520">NAD</keyword>
<dbReference type="Gene3D" id="3.50.50.60">
    <property type="entry name" value="FAD/NAD(P)-binding domain"/>
    <property type="match status" value="2"/>
</dbReference>
<sequence>MMQKPVAQTSAGAGPDVVVVGGGPGGYVAAIRAAQLGKKVVVIERAHLGGICANWGCIPTKALLHSAELFASLKKGAHLGIVTDGLRFDYGAAIANSRKVAEGQKRGVGLLFKKNQIEHLDKTATLRREGGKLKLFVDGKELSAPHIILAVGAKPKTIPSLVPDGKDVLTYFEAMNLPSQPKSLLVVGAGAIGIEFAYFYNAIGTQVTVLEALPQILPVEDSEIAEQLRRELTKQGIRIHVGARFAGCEKVGSEQKVRFTDANGQSQEVVVEKVLSAVGVTGNLDTIAAASAGVKIDRGFLAVDEWYRLLDASGKPEPGFYAIGDCIGGPLLAHKASAEGIACVEKLAGINDREIRRVDLSSMPGATFCRPEVGSMGLTEQKARAEGKQIKVGKFPFKASGKAQATGETEGMVKVVLDEQSGEILGAHILGGTASDMISALCIARSGELTATEVLHTVLPHPTYGEITKGAFEAAFGEAIDL</sequence>
<dbReference type="EC" id="1.8.1.4" evidence="3 15"/>
<evidence type="ECO:0000256" key="6">
    <source>
        <dbReference type="ARBA" id="ARBA00022827"/>
    </source>
</evidence>
<feature type="binding site" evidence="13">
    <location>
        <position position="325"/>
    </location>
    <ligand>
        <name>FAD</name>
        <dbReference type="ChEBI" id="CHEBI:57692"/>
    </ligand>
</feature>
<evidence type="ECO:0000256" key="13">
    <source>
        <dbReference type="PIRSR" id="PIRSR000350-3"/>
    </source>
</evidence>
<evidence type="ECO:0000256" key="11">
    <source>
        <dbReference type="ARBA" id="ARBA00049187"/>
    </source>
</evidence>
<keyword evidence="6 13" id="KW-0274">FAD</keyword>
<feature type="binding site" evidence="13">
    <location>
        <position position="211"/>
    </location>
    <ligand>
        <name>NAD(+)</name>
        <dbReference type="ChEBI" id="CHEBI:57540"/>
    </ligand>
</feature>
<accession>L7VZQ3</accession>
<dbReference type="InterPro" id="IPR036188">
    <property type="entry name" value="FAD/NAD-bd_sf"/>
</dbReference>
<feature type="disulfide bond" description="Redox-active" evidence="14">
    <location>
        <begin position="52"/>
        <end position="57"/>
    </location>
</feature>
<dbReference type="Pfam" id="PF02852">
    <property type="entry name" value="Pyr_redox_dim"/>
    <property type="match status" value="1"/>
</dbReference>
<organism evidence="18">
    <name type="scientific">uncultured bacterium A1Q1_fos_2386</name>
    <dbReference type="NCBI Taxonomy" id="1256568"/>
    <lineage>
        <taxon>Bacteria</taxon>
        <taxon>environmental samples</taxon>
    </lineage>
</organism>
<feature type="domain" description="FAD/NAD(P)-binding" evidence="17">
    <location>
        <begin position="16"/>
        <end position="340"/>
    </location>
</feature>
<feature type="binding site" evidence="13">
    <location>
        <position position="61"/>
    </location>
    <ligand>
        <name>FAD</name>
        <dbReference type="ChEBI" id="CHEBI:57692"/>
    </ligand>
</feature>
<dbReference type="PROSITE" id="PS00076">
    <property type="entry name" value="PYRIDINE_REDOX_1"/>
    <property type="match status" value="1"/>
</dbReference>
<keyword evidence="7 15" id="KW-0560">Oxidoreductase</keyword>
<proteinExistence type="inferred from homology"/>
<dbReference type="PANTHER" id="PTHR22912:SF217">
    <property type="entry name" value="DIHYDROLIPOYL DEHYDROGENASE"/>
    <property type="match status" value="1"/>
</dbReference>
<dbReference type="AlphaFoldDB" id="L7VZQ3"/>
<dbReference type="InterPro" id="IPR004099">
    <property type="entry name" value="Pyr_nucl-diS_OxRdtase_dimer"/>
</dbReference>
<keyword evidence="10 15" id="KW-0676">Redox-active center</keyword>
<evidence type="ECO:0000256" key="14">
    <source>
        <dbReference type="PIRSR" id="PIRSR000350-4"/>
    </source>
</evidence>